<evidence type="ECO:0000256" key="2">
    <source>
        <dbReference type="ARBA" id="ARBA00018534"/>
    </source>
</evidence>
<protein>
    <recommendedName>
        <fullName evidence="2">Long chronological lifespan protein 2</fullName>
    </recommendedName>
</protein>
<evidence type="ECO:0000313" key="6">
    <source>
        <dbReference type="Proteomes" id="UP000305067"/>
    </source>
</evidence>
<sequence length="151" mass="16446">MAPPREFLLLLFLCLLHTVSAQFFNFDQMFGGGGHHQQQHHQQQQHRPSGESLWAAQADHSTCTSLSSPHTTMNALTQLGSYVASCTQYLCPTTLTCVLKPADCPCPSPEDVKCIIPDADADEGFTAVCVRGGKEGCAQVEGLTKPDWAKR</sequence>
<proteinExistence type="inferred from homology"/>
<evidence type="ECO:0000313" key="5">
    <source>
        <dbReference type="EMBL" id="TFL05943.1"/>
    </source>
</evidence>
<organism evidence="5 6">
    <name type="scientific">Pterulicium gracile</name>
    <dbReference type="NCBI Taxonomy" id="1884261"/>
    <lineage>
        <taxon>Eukaryota</taxon>
        <taxon>Fungi</taxon>
        <taxon>Dikarya</taxon>
        <taxon>Basidiomycota</taxon>
        <taxon>Agaricomycotina</taxon>
        <taxon>Agaricomycetes</taxon>
        <taxon>Agaricomycetidae</taxon>
        <taxon>Agaricales</taxon>
        <taxon>Pleurotineae</taxon>
        <taxon>Pterulaceae</taxon>
        <taxon>Pterulicium</taxon>
    </lineage>
</organism>
<dbReference type="OrthoDB" id="2234316at2759"/>
<evidence type="ECO:0000256" key="3">
    <source>
        <dbReference type="ARBA" id="ARBA00022729"/>
    </source>
</evidence>
<dbReference type="STRING" id="1884261.A0A5C3QV74"/>
<keyword evidence="6" id="KW-1185">Reference proteome</keyword>
<dbReference type="EMBL" id="ML178816">
    <property type="protein sequence ID" value="TFL05943.1"/>
    <property type="molecule type" value="Genomic_DNA"/>
</dbReference>
<dbReference type="InterPro" id="IPR034543">
    <property type="entry name" value="LCL2"/>
</dbReference>
<feature type="signal peptide" evidence="4">
    <location>
        <begin position="1"/>
        <end position="21"/>
    </location>
</feature>
<keyword evidence="3 4" id="KW-0732">Signal</keyword>
<dbReference type="GO" id="GO:0036503">
    <property type="term" value="P:ERAD pathway"/>
    <property type="evidence" value="ECO:0007669"/>
    <property type="project" value="TreeGrafter"/>
</dbReference>
<comment type="similarity">
    <text evidence="1">Belongs to the LCL2 family.</text>
</comment>
<feature type="chain" id="PRO_5022725966" description="Long chronological lifespan protein 2" evidence="4">
    <location>
        <begin position="22"/>
        <end position="151"/>
    </location>
</feature>
<evidence type="ECO:0000256" key="4">
    <source>
        <dbReference type="SAM" id="SignalP"/>
    </source>
</evidence>
<reference evidence="5 6" key="1">
    <citation type="journal article" date="2019" name="Nat. Ecol. Evol.">
        <title>Megaphylogeny resolves global patterns of mushroom evolution.</title>
        <authorList>
            <person name="Varga T."/>
            <person name="Krizsan K."/>
            <person name="Foldi C."/>
            <person name="Dima B."/>
            <person name="Sanchez-Garcia M."/>
            <person name="Sanchez-Ramirez S."/>
            <person name="Szollosi G.J."/>
            <person name="Szarkandi J.G."/>
            <person name="Papp V."/>
            <person name="Albert L."/>
            <person name="Andreopoulos W."/>
            <person name="Angelini C."/>
            <person name="Antonin V."/>
            <person name="Barry K.W."/>
            <person name="Bougher N.L."/>
            <person name="Buchanan P."/>
            <person name="Buyck B."/>
            <person name="Bense V."/>
            <person name="Catcheside P."/>
            <person name="Chovatia M."/>
            <person name="Cooper J."/>
            <person name="Damon W."/>
            <person name="Desjardin D."/>
            <person name="Finy P."/>
            <person name="Geml J."/>
            <person name="Haridas S."/>
            <person name="Hughes K."/>
            <person name="Justo A."/>
            <person name="Karasinski D."/>
            <person name="Kautmanova I."/>
            <person name="Kiss B."/>
            <person name="Kocsube S."/>
            <person name="Kotiranta H."/>
            <person name="LaButti K.M."/>
            <person name="Lechner B.E."/>
            <person name="Liimatainen K."/>
            <person name="Lipzen A."/>
            <person name="Lukacs Z."/>
            <person name="Mihaltcheva S."/>
            <person name="Morgado L.N."/>
            <person name="Niskanen T."/>
            <person name="Noordeloos M.E."/>
            <person name="Ohm R.A."/>
            <person name="Ortiz-Santana B."/>
            <person name="Ovrebo C."/>
            <person name="Racz N."/>
            <person name="Riley R."/>
            <person name="Savchenko A."/>
            <person name="Shiryaev A."/>
            <person name="Soop K."/>
            <person name="Spirin V."/>
            <person name="Szebenyi C."/>
            <person name="Tomsovsky M."/>
            <person name="Tulloss R.E."/>
            <person name="Uehling J."/>
            <person name="Grigoriev I.V."/>
            <person name="Vagvolgyi C."/>
            <person name="Papp T."/>
            <person name="Martin F.M."/>
            <person name="Miettinen O."/>
            <person name="Hibbett D.S."/>
            <person name="Nagy L.G."/>
        </authorList>
    </citation>
    <scope>NUCLEOTIDE SEQUENCE [LARGE SCALE GENOMIC DNA]</scope>
    <source>
        <strain evidence="5 6">CBS 309.79</strain>
    </source>
</reference>
<gene>
    <name evidence="5" type="ORF">BDV98DRAFT_560902</name>
</gene>
<dbReference type="PANTHER" id="PTHR38425:SF1">
    <property type="entry name" value="LONG CHRONOLOGICAL LIFESPAN PROTEIN 2"/>
    <property type="match status" value="1"/>
</dbReference>
<dbReference type="AlphaFoldDB" id="A0A5C3QV74"/>
<dbReference type="Proteomes" id="UP000305067">
    <property type="component" value="Unassembled WGS sequence"/>
</dbReference>
<dbReference type="PANTHER" id="PTHR38425">
    <property type="entry name" value="LONG CHRONOLOGICAL LIFESPAN PROTEIN 2"/>
    <property type="match status" value="1"/>
</dbReference>
<name>A0A5C3QV74_9AGAR</name>
<accession>A0A5C3QV74</accession>
<evidence type="ECO:0000256" key="1">
    <source>
        <dbReference type="ARBA" id="ARBA00010545"/>
    </source>
</evidence>